<dbReference type="EMBL" id="KV425892">
    <property type="protein sequence ID" value="KZW01727.1"/>
    <property type="molecule type" value="Genomic_DNA"/>
</dbReference>
<dbReference type="OrthoDB" id="1028014at2759"/>
<dbReference type="Proteomes" id="UP000077266">
    <property type="component" value="Unassembled WGS sequence"/>
</dbReference>
<evidence type="ECO:0000313" key="1">
    <source>
        <dbReference type="EMBL" id="KZW01727.1"/>
    </source>
</evidence>
<name>A0A165P6R8_EXIGL</name>
<organism evidence="1 2">
    <name type="scientific">Exidia glandulosa HHB12029</name>
    <dbReference type="NCBI Taxonomy" id="1314781"/>
    <lineage>
        <taxon>Eukaryota</taxon>
        <taxon>Fungi</taxon>
        <taxon>Dikarya</taxon>
        <taxon>Basidiomycota</taxon>
        <taxon>Agaricomycotina</taxon>
        <taxon>Agaricomycetes</taxon>
        <taxon>Auriculariales</taxon>
        <taxon>Exidiaceae</taxon>
        <taxon>Exidia</taxon>
    </lineage>
</organism>
<evidence type="ECO:0000313" key="2">
    <source>
        <dbReference type="Proteomes" id="UP000077266"/>
    </source>
</evidence>
<proteinExistence type="predicted"/>
<dbReference type="InParanoid" id="A0A165P6R8"/>
<sequence>MPDEVDLADDESAGASTGLDCPAEDLFDAYKYSTYIPPSGPSQSICGAVGLRRINLNRRTERPMGAGNSWQFPHVVLCLSNNPTTVASADAHDSFDIWSIFEGVASSSGEILGYGTWPDTSLFNEYTYLLASTFRDVEMDEEPEMTMSYLSVEELAEMNVTTRREVLEHALQLRTGPPRQKHASGRYRARARAHDPFLLAAQHIVVGTRYPHQ</sequence>
<accession>A0A165P6R8</accession>
<dbReference type="AlphaFoldDB" id="A0A165P6R8"/>
<gene>
    <name evidence="1" type="ORF">EXIGLDRAFT_691747</name>
</gene>
<protein>
    <submittedName>
        <fullName evidence="1">Uncharacterized protein</fullName>
    </submittedName>
</protein>
<keyword evidence="2" id="KW-1185">Reference proteome</keyword>
<reference evidence="1 2" key="1">
    <citation type="journal article" date="2016" name="Mol. Biol. Evol.">
        <title>Comparative Genomics of Early-Diverging Mushroom-Forming Fungi Provides Insights into the Origins of Lignocellulose Decay Capabilities.</title>
        <authorList>
            <person name="Nagy L.G."/>
            <person name="Riley R."/>
            <person name="Tritt A."/>
            <person name="Adam C."/>
            <person name="Daum C."/>
            <person name="Floudas D."/>
            <person name="Sun H."/>
            <person name="Yadav J.S."/>
            <person name="Pangilinan J."/>
            <person name="Larsson K.H."/>
            <person name="Matsuura K."/>
            <person name="Barry K."/>
            <person name="Labutti K."/>
            <person name="Kuo R."/>
            <person name="Ohm R.A."/>
            <person name="Bhattacharya S.S."/>
            <person name="Shirouzu T."/>
            <person name="Yoshinaga Y."/>
            <person name="Martin F.M."/>
            <person name="Grigoriev I.V."/>
            <person name="Hibbett D.S."/>
        </authorList>
    </citation>
    <scope>NUCLEOTIDE SEQUENCE [LARGE SCALE GENOMIC DNA]</scope>
    <source>
        <strain evidence="1 2">HHB12029</strain>
    </source>
</reference>